<sequence length="111" mass="13060">MTLNSERPSFGMHFYHDFLMAFFHCPFFLGFEHYSFVRKRCVTFCNDSHTLFTVLDTTIEKNGPPILRNGALLLSQEESNNEELLFEKIFSVEGRMKKTAMRKIKVNDNKK</sequence>
<proteinExistence type="predicted"/>
<dbReference type="AlphaFoldDB" id="A0A4Y2PYL6"/>
<dbReference type="EMBL" id="BGPR01136064">
    <property type="protein sequence ID" value="GBN57005.1"/>
    <property type="molecule type" value="Genomic_DNA"/>
</dbReference>
<protein>
    <submittedName>
        <fullName evidence="2">Uncharacterized protein</fullName>
    </submittedName>
</protein>
<keyword evidence="1" id="KW-0472">Membrane</keyword>
<keyword evidence="1" id="KW-1133">Transmembrane helix</keyword>
<accession>A0A4Y2PYL6</accession>
<evidence type="ECO:0000313" key="2">
    <source>
        <dbReference type="EMBL" id="GBN57005.1"/>
    </source>
</evidence>
<reference evidence="2 3" key="1">
    <citation type="journal article" date="2019" name="Sci. Rep.">
        <title>Orb-weaving spider Araneus ventricosus genome elucidates the spidroin gene catalogue.</title>
        <authorList>
            <person name="Kono N."/>
            <person name="Nakamura H."/>
            <person name="Ohtoshi R."/>
            <person name="Moran D.A.P."/>
            <person name="Shinohara A."/>
            <person name="Yoshida Y."/>
            <person name="Fujiwara M."/>
            <person name="Mori M."/>
            <person name="Tomita M."/>
            <person name="Arakawa K."/>
        </authorList>
    </citation>
    <scope>NUCLEOTIDE SEQUENCE [LARGE SCALE GENOMIC DNA]</scope>
</reference>
<keyword evidence="1" id="KW-0812">Transmembrane</keyword>
<dbReference type="Proteomes" id="UP000499080">
    <property type="component" value="Unassembled WGS sequence"/>
</dbReference>
<organism evidence="2 3">
    <name type="scientific">Araneus ventricosus</name>
    <name type="common">Orbweaver spider</name>
    <name type="synonym">Epeira ventricosa</name>
    <dbReference type="NCBI Taxonomy" id="182803"/>
    <lineage>
        <taxon>Eukaryota</taxon>
        <taxon>Metazoa</taxon>
        <taxon>Ecdysozoa</taxon>
        <taxon>Arthropoda</taxon>
        <taxon>Chelicerata</taxon>
        <taxon>Arachnida</taxon>
        <taxon>Araneae</taxon>
        <taxon>Araneomorphae</taxon>
        <taxon>Entelegynae</taxon>
        <taxon>Araneoidea</taxon>
        <taxon>Araneidae</taxon>
        <taxon>Araneus</taxon>
    </lineage>
</organism>
<evidence type="ECO:0000313" key="3">
    <source>
        <dbReference type="Proteomes" id="UP000499080"/>
    </source>
</evidence>
<evidence type="ECO:0000256" key="1">
    <source>
        <dbReference type="SAM" id="Phobius"/>
    </source>
</evidence>
<gene>
    <name evidence="2" type="ORF">AVEN_82870_1</name>
</gene>
<name>A0A4Y2PYL6_ARAVE</name>
<keyword evidence="3" id="KW-1185">Reference proteome</keyword>
<comment type="caution">
    <text evidence="2">The sequence shown here is derived from an EMBL/GenBank/DDBJ whole genome shotgun (WGS) entry which is preliminary data.</text>
</comment>
<feature type="transmembrane region" description="Helical" evidence="1">
    <location>
        <begin position="12"/>
        <end position="31"/>
    </location>
</feature>